<dbReference type="AlphaFoldDB" id="A0A089N119"/>
<feature type="transmembrane region" description="Helical" evidence="1">
    <location>
        <begin position="60"/>
        <end position="86"/>
    </location>
</feature>
<feature type="transmembrane region" description="Helical" evidence="1">
    <location>
        <begin position="12"/>
        <end position="40"/>
    </location>
</feature>
<reference evidence="2" key="1">
    <citation type="journal article" date="2014" name="J. Appl. Phycol.">
        <title>Mitochondrial phylogenomics reveals a close relationship between Petalonia fascia (Scytosiphonaceae, Phaeophyceae) and Ectocarpus siliculosus.</title>
        <authorList>
            <person name="Liu F."/>
            <person name="Pang S."/>
        </authorList>
    </citation>
    <scope>NUCLEOTIDE SEQUENCE</scope>
</reference>
<accession>A0A089N119</accession>
<geneLocation type="mitochondrion" evidence="2"/>
<keyword evidence="2" id="KW-0496">Mitochondrion</keyword>
<protein>
    <submittedName>
        <fullName evidence="2">Uncharacterized protein</fullName>
    </submittedName>
</protein>
<dbReference type="RefSeq" id="YP_009072553.1">
    <property type="nucleotide sequence ID" value="NC_025227.1"/>
</dbReference>
<dbReference type="EMBL" id="KJ957769">
    <property type="protein sequence ID" value="AIQ78508.1"/>
    <property type="molecule type" value="Genomic_DNA"/>
</dbReference>
<name>A0A089N119_PETFA</name>
<proteinExistence type="predicted"/>
<gene>
    <name evidence="2" type="primary">orf252b</name>
    <name evidence="2" type="ORF">PefaMp26</name>
</gene>
<evidence type="ECO:0000256" key="1">
    <source>
        <dbReference type="SAM" id="Phobius"/>
    </source>
</evidence>
<keyword evidence="1" id="KW-0812">Transmembrane</keyword>
<keyword evidence="1" id="KW-0472">Membrane</keyword>
<sequence>MTSVKFNFSRNFYVLGGILFSVFSVMILISPIMSIFLLFFPTVFFIYSSDFKSILKIWGIYIIGWYFLFMILMLGFDSSIWIGGEYTRPISEYLLSKATKAPYSDKWYAYMLDSFCFQTVLFLHTLSSKLGFPIYLPSIIKGFIGLIKFLFDDRNNPPRCSPEKKSEPFSSTTVGGFKPSYQKGDVLDECAKMKASIQASRGYFDLFNLKNTVSGDRYISYGEAGFQFFKKYTICYSRNATQEEILDQKKNF</sequence>
<keyword evidence="1" id="KW-1133">Transmembrane helix</keyword>
<dbReference type="GeneID" id="20522710"/>
<evidence type="ECO:0000313" key="2">
    <source>
        <dbReference type="EMBL" id="AIQ78508.1"/>
    </source>
</evidence>
<organism evidence="2">
    <name type="scientific">Petalonia fascia</name>
    <name type="common">False kelp</name>
    <name type="synonym">Fucus fascia</name>
    <dbReference type="NCBI Taxonomy" id="2893"/>
    <lineage>
        <taxon>Eukaryota</taxon>
        <taxon>Sar</taxon>
        <taxon>Stramenopiles</taxon>
        <taxon>Ochrophyta</taxon>
        <taxon>PX clade</taxon>
        <taxon>Phaeophyceae</taxon>
        <taxon>Ectocarpales</taxon>
        <taxon>Scytosiphonaceae</taxon>
        <taxon>Petalonia</taxon>
    </lineage>
</organism>